<dbReference type="AlphaFoldDB" id="A0A0W0W0B3"/>
<dbReference type="InterPro" id="IPR016169">
    <property type="entry name" value="FAD-bd_PCMH_sub2"/>
</dbReference>
<gene>
    <name evidence="7" type="ORF">Llan_0128</name>
</gene>
<dbReference type="InterPro" id="IPR016170">
    <property type="entry name" value="Cytok_DH_C_sf"/>
</dbReference>
<keyword evidence="5 7" id="KW-0560">Oxidoreductase</keyword>
<dbReference type="PANTHER" id="PTHR13878:SF53">
    <property type="entry name" value="CYTOKININ DEHYDROGENASE 6"/>
    <property type="match status" value="1"/>
</dbReference>
<dbReference type="SUPFAM" id="SSF56176">
    <property type="entry name" value="FAD-binding/transporter-associated domain-like"/>
    <property type="match status" value="1"/>
</dbReference>
<keyword evidence="8" id="KW-1185">Reference proteome</keyword>
<feature type="domain" description="FAD-binding PCMH-type" evidence="6">
    <location>
        <begin position="40"/>
        <end position="209"/>
    </location>
</feature>
<protein>
    <submittedName>
        <fullName evidence="7">Cytokinin oxidase</fullName>
        <ecNumber evidence="7">1.5.99.12</ecNumber>
    </submittedName>
</protein>
<dbReference type="eggNOG" id="COG0277">
    <property type="taxonomic scope" value="Bacteria"/>
</dbReference>
<dbReference type="InterPro" id="IPR016166">
    <property type="entry name" value="FAD-bd_PCMH"/>
</dbReference>
<dbReference type="PANTHER" id="PTHR13878">
    <property type="entry name" value="GULONOLACTONE OXIDASE"/>
    <property type="match status" value="1"/>
</dbReference>
<evidence type="ECO:0000313" key="7">
    <source>
        <dbReference type="EMBL" id="KTD25738.1"/>
    </source>
</evidence>
<reference evidence="7 8" key="1">
    <citation type="submission" date="2015-11" db="EMBL/GenBank/DDBJ databases">
        <title>Genomic analysis of 38 Legionella species identifies large and diverse effector repertoires.</title>
        <authorList>
            <person name="Burstein D."/>
            <person name="Amaro F."/>
            <person name="Zusman T."/>
            <person name="Lifshitz Z."/>
            <person name="Cohen O."/>
            <person name="Gilbert J.A."/>
            <person name="Pupko T."/>
            <person name="Shuman H.A."/>
            <person name="Segal G."/>
        </authorList>
    </citation>
    <scope>NUCLEOTIDE SEQUENCE [LARGE SCALE GENOMIC DNA]</scope>
    <source>
        <strain evidence="7 8">ATCC 49751</strain>
    </source>
</reference>
<evidence type="ECO:0000256" key="2">
    <source>
        <dbReference type="ARBA" id="ARBA00005466"/>
    </source>
</evidence>
<organism evidence="7 8">
    <name type="scientific">Legionella lansingensis</name>
    <dbReference type="NCBI Taxonomy" id="45067"/>
    <lineage>
        <taxon>Bacteria</taxon>
        <taxon>Pseudomonadati</taxon>
        <taxon>Pseudomonadota</taxon>
        <taxon>Gammaproteobacteria</taxon>
        <taxon>Legionellales</taxon>
        <taxon>Legionellaceae</taxon>
        <taxon>Legionella</taxon>
    </lineage>
</organism>
<dbReference type="InterPro" id="IPR016164">
    <property type="entry name" value="FAD-linked_Oxase-like_C"/>
</dbReference>
<evidence type="ECO:0000313" key="8">
    <source>
        <dbReference type="Proteomes" id="UP000054869"/>
    </source>
</evidence>
<evidence type="ECO:0000256" key="3">
    <source>
        <dbReference type="ARBA" id="ARBA00022630"/>
    </source>
</evidence>
<evidence type="ECO:0000256" key="5">
    <source>
        <dbReference type="ARBA" id="ARBA00023002"/>
    </source>
</evidence>
<dbReference type="Pfam" id="PF09265">
    <property type="entry name" value="Cytokin-bind"/>
    <property type="match status" value="1"/>
</dbReference>
<dbReference type="InterPro" id="IPR006094">
    <property type="entry name" value="Oxid_FAD_bind_N"/>
</dbReference>
<dbReference type="EMBL" id="LNYI01000003">
    <property type="protein sequence ID" value="KTD25738.1"/>
    <property type="molecule type" value="Genomic_DNA"/>
</dbReference>
<dbReference type="Gene3D" id="3.30.465.10">
    <property type="match status" value="1"/>
</dbReference>
<dbReference type="STRING" id="45067.Llan_0128"/>
<dbReference type="EC" id="1.5.99.12" evidence="7"/>
<dbReference type="Proteomes" id="UP000054869">
    <property type="component" value="Unassembled WGS sequence"/>
</dbReference>
<evidence type="ECO:0000256" key="1">
    <source>
        <dbReference type="ARBA" id="ARBA00001974"/>
    </source>
</evidence>
<dbReference type="Pfam" id="PF01565">
    <property type="entry name" value="FAD_binding_4"/>
    <property type="match status" value="1"/>
</dbReference>
<comment type="similarity">
    <text evidence="2">Belongs to the oxygen-dependent FAD-linked oxidoreductase family.</text>
</comment>
<keyword evidence="3" id="KW-0285">Flavoprotein</keyword>
<sequence>MQQMHWNMHQIKHCEKEIGQALLKDEPTLVSYAHDFGKLVQANPIAVYVPQSLEKLQLFLNYAHQNSLPLTIRGNGLSQGGQSLPVDGGVSLHLGKFNSAHEYSQNLIWVDSNASWATMLQISLEKSQIPYVLPYNCHLSVGGVLSAGGVGASSFKFGSVSAHVEALEVMTVAGELKVVDSQSELFKACLSGQGRFAVITKACIKLRSCLKNVRTMFLLYLEQEQWLEDLQKVRQHADYIETFCSPAMQGAKLVAGKRLPFAQWLYVLHVSKEYDGTPPQLDDFGQHLRPWKILHIQDEAIESYLYRHDSRFEAMKLIGQWELAHPWYECFVPGRILRAHLDNLLEKLPLHYALILQIVPMPEQLPTGFFMLPTDKEVYEVMILNPGVHPKLVPSCLQTIEMLDEFFLQNGGKRYLSGYLGNNLDESYWQKHFGTYFEDWMRLKKKYDPHHVFRSRLHL</sequence>
<dbReference type="InterPro" id="IPR036318">
    <property type="entry name" value="FAD-bd_PCMH-like_sf"/>
</dbReference>
<dbReference type="GO" id="GO:0071949">
    <property type="term" value="F:FAD binding"/>
    <property type="evidence" value="ECO:0007669"/>
    <property type="project" value="InterPro"/>
</dbReference>
<dbReference type="GO" id="GO:0019139">
    <property type="term" value="F:cytokinin dehydrogenase activity"/>
    <property type="evidence" value="ECO:0007669"/>
    <property type="project" value="UniProtKB-EC"/>
</dbReference>
<dbReference type="SUPFAM" id="SSF55103">
    <property type="entry name" value="FAD-linked oxidases, C-terminal domain"/>
    <property type="match status" value="1"/>
</dbReference>
<dbReference type="PROSITE" id="PS51387">
    <property type="entry name" value="FAD_PCMH"/>
    <property type="match status" value="1"/>
</dbReference>
<keyword evidence="4" id="KW-0274">FAD</keyword>
<proteinExistence type="inferred from homology"/>
<dbReference type="RefSeq" id="WP_028374401.1">
    <property type="nucleotide sequence ID" value="NZ_CAAAJD010000011.1"/>
</dbReference>
<accession>A0A0W0W0B3</accession>
<evidence type="ECO:0000259" key="6">
    <source>
        <dbReference type="PROSITE" id="PS51387"/>
    </source>
</evidence>
<dbReference type="Gene3D" id="3.30.43.10">
    <property type="entry name" value="Uridine Diphospho-n-acetylenolpyruvylglucosamine Reductase, domain 2"/>
    <property type="match status" value="1"/>
</dbReference>
<dbReference type="InterPro" id="IPR016167">
    <property type="entry name" value="FAD-bd_PCMH_sub1"/>
</dbReference>
<dbReference type="PATRIC" id="fig|45067.4.peg.132"/>
<name>A0A0W0W0B3_9GAMM</name>
<dbReference type="InterPro" id="IPR050432">
    <property type="entry name" value="FAD-linked_Oxidoreductases_BP"/>
</dbReference>
<dbReference type="GO" id="GO:0009690">
    <property type="term" value="P:cytokinin metabolic process"/>
    <property type="evidence" value="ECO:0007669"/>
    <property type="project" value="InterPro"/>
</dbReference>
<dbReference type="InterPro" id="IPR015345">
    <property type="entry name" value="Cytokinin_DH_FAD/cytokin-bd"/>
</dbReference>
<dbReference type="Gene3D" id="3.40.462.10">
    <property type="entry name" value="FAD-linked oxidases, C-terminal domain"/>
    <property type="match status" value="1"/>
</dbReference>
<dbReference type="OrthoDB" id="6278354at2"/>
<evidence type="ECO:0000256" key="4">
    <source>
        <dbReference type="ARBA" id="ARBA00022827"/>
    </source>
</evidence>
<comment type="cofactor">
    <cofactor evidence="1">
        <name>FAD</name>
        <dbReference type="ChEBI" id="CHEBI:57692"/>
    </cofactor>
</comment>
<comment type="caution">
    <text evidence="7">The sequence shown here is derived from an EMBL/GenBank/DDBJ whole genome shotgun (WGS) entry which is preliminary data.</text>
</comment>